<dbReference type="GO" id="GO:0010181">
    <property type="term" value="F:FMN binding"/>
    <property type="evidence" value="ECO:0007669"/>
    <property type="project" value="TreeGrafter"/>
</dbReference>
<evidence type="ECO:0000256" key="1">
    <source>
        <dbReference type="ARBA" id="ARBA00023002"/>
    </source>
</evidence>
<dbReference type="Pfam" id="PF02525">
    <property type="entry name" value="Flavodoxin_2"/>
    <property type="match status" value="1"/>
</dbReference>
<dbReference type="Proteomes" id="UP000826802">
    <property type="component" value="Chromosome"/>
</dbReference>
<gene>
    <name evidence="3" type="ORF">KYI11_01930</name>
</gene>
<name>A0AAJ4P8S4_9STAP</name>
<organism evidence="3 4">
    <name type="scientific">Macrococcoides bohemicum</name>
    <dbReference type="NCBI Taxonomy" id="1903056"/>
    <lineage>
        <taxon>Bacteria</taxon>
        <taxon>Bacillati</taxon>
        <taxon>Bacillota</taxon>
        <taxon>Bacilli</taxon>
        <taxon>Bacillales</taxon>
        <taxon>Staphylococcaceae</taxon>
        <taxon>Macrococcoides</taxon>
    </lineage>
</organism>
<sequence length="197" mass="23124">MTLLERIQNIEILKDDPIYDEIHKHKGNLVIITHPEMHKSIVNRMWKEALIEADIDVVDLYELYPDSKLDVFEEQQRLLKYDKVIFQFPFYWYSSPPLLKQYFDEVFLFNYAYGPEGTKLNGKLFGLAITVGSPESDYTAEGFNKFTLNELLTPFESTFHYVGANYIGHFTQYGTVNHATESELIEGKKQYIEFIKK</sequence>
<evidence type="ECO:0000259" key="2">
    <source>
        <dbReference type="Pfam" id="PF02525"/>
    </source>
</evidence>
<dbReference type="InterPro" id="IPR003680">
    <property type="entry name" value="Flavodoxin_fold"/>
</dbReference>
<keyword evidence="1" id="KW-0560">Oxidoreductase</keyword>
<dbReference type="GO" id="GO:0009055">
    <property type="term" value="F:electron transfer activity"/>
    <property type="evidence" value="ECO:0007669"/>
    <property type="project" value="TreeGrafter"/>
</dbReference>
<evidence type="ECO:0000313" key="4">
    <source>
        <dbReference type="Proteomes" id="UP000826802"/>
    </source>
</evidence>
<reference evidence="3 4" key="1">
    <citation type="submission" date="2021-07" db="EMBL/GenBank/DDBJ databases">
        <title>Prevalence and characterization of methicillin-resistant Macrococcus spp. in food producing animals and meat in Switzerland in 2019.</title>
        <authorList>
            <person name="Keller J.E."/>
            <person name="Schwendener S."/>
            <person name="Neuenschwander J."/>
            <person name="Overesch G."/>
            <person name="Perreten V."/>
        </authorList>
    </citation>
    <scope>NUCLEOTIDE SEQUENCE [LARGE SCALE GENOMIC DNA]</scope>
    <source>
        <strain evidence="3 4">19Msa0936</strain>
    </source>
</reference>
<dbReference type="InterPro" id="IPR046980">
    <property type="entry name" value="KefG/KefF"/>
</dbReference>
<dbReference type="RefSeq" id="WP_219503445.1">
    <property type="nucleotide sequence ID" value="NZ_CP079981.1"/>
</dbReference>
<accession>A0AAJ4P8S4</accession>
<feature type="domain" description="Flavodoxin-like fold" evidence="2">
    <location>
        <begin position="29"/>
        <end position="191"/>
    </location>
</feature>
<evidence type="ECO:0000313" key="3">
    <source>
        <dbReference type="EMBL" id="QYA42722.1"/>
    </source>
</evidence>
<dbReference type="PANTHER" id="PTHR47307:SF1">
    <property type="entry name" value="GLUTATHIONE-REGULATED POTASSIUM-EFFLUX SYSTEM ANCILLARY PROTEIN KEFG"/>
    <property type="match status" value="1"/>
</dbReference>
<keyword evidence="4" id="KW-1185">Reference proteome</keyword>
<dbReference type="GO" id="GO:0003955">
    <property type="term" value="F:NAD(P)H dehydrogenase (quinone) activity"/>
    <property type="evidence" value="ECO:0007669"/>
    <property type="project" value="TreeGrafter"/>
</dbReference>
<protein>
    <submittedName>
        <fullName evidence="3">NAD(P)H-dependent oxidoreductase</fullName>
    </submittedName>
</protein>
<dbReference type="PANTHER" id="PTHR47307">
    <property type="entry name" value="GLUTATHIONE-REGULATED POTASSIUM-EFFLUX SYSTEM ANCILLARY PROTEIN KEFG"/>
    <property type="match status" value="1"/>
</dbReference>
<dbReference type="AlphaFoldDB" id="A0AAJ4P8S4"/>
<dbReference type="EMBL" id="CP079981">
    <property type="protein sequence ID" value="QYA42722.1"/>
    <property type="molecule type" value="Genomic_DNA"/>
</dbReference>
<proteinExistence type="predicted"/>